<dbReference type="Pfam" id="PF17704">
    <property type="entry name" value="DUF5550"/>
    <property type="match status" value="1"/>
</dbReference>
<gene>
    <name evidence="3" type="primary">LINC03040</name>
</gene>
<sequence length="199" mass="22255">MDVSFHHKTPRHKQYLAIPTLLKARTSRRCGETSAVLKDRKRGTENSTGKGWVCYRVASASLSVHLRAGSQPHGWVQGTGLEAWGRAAGLKSAPWRRKEARAKPPLCPAPGPAPVCPRKRRRRRLPRQESLLRGLFRPLRPYPGFRKSDSAEPASLHLLQHTRSARRDYRIAGARLVRCNYLPPLSCAALGSTGTTRRN</sequence>
<organism evidence="2 3">
    <name type="scientific">Balaenoptera acutorostrata</name>
    <name type="common">Common minke whale</name>
    <name type="synonym">Balaena rostrata</name>
    <dbReference type="NCBI Taxonomy" id="9767"/>
    <lineage>
        <taxon>Eukaryota</taxon>
        <taxon>Metazoa</taxon>
        <taxon>Chordata</taxon>
        <taxon>Craniata</taxon>
        <taxon>Vertebrata</taxon>
        <taxon>Euteleostomi</taxon>
        <taxon>Mammalia</taxon>
        <taxon>Eutheria</taxon>
        <taxon>Laurasiatheria</taxon>
        <taxon>Artiodactyla</taxon>
        <taxon>Whippomorpha</taxon>
        <taxon>Cetacea</taxon>
        <taxon>Mysticeti</taxon>
        <taxon>Balaenopteridae</taxon>
        <taxon>Balaenoptera</taxon>
    </lineage>
</organism>
<dbReference type="Proteomes" id="UP001652580">
    <property type="component" value="Chromosome 10"/>
</dbReference>
<proteinExistence type="predicted"/>
<evidence type="ECO:0000256" key="1">
    <source>
        <dbReference type="SAM" id="MobiDB-lite"/>
    </source>
</evidence>
<accession>A0ABM3UBM8</accession>
<protein>
    <submittedName>
        <fullName evidence="3">Uncharacterized protein</fullName>
    </submittedName>
</protein>
<dbReference type="RefSeq" id="XP_057411752.1">
    <property type="nucleotide sequence ID" value="XM_057555769.1"/>
</dbReference>
<feature type="region of interest" description="Disordered" evidence="1">
    <location>
        <begin position="100"/>
        <end position="121"/>
    </location>
</feature>
<evidence type="ECO:0000313" key="2">
    <source>
        <dbReference type="Proteomes" id="UP001652580"/>
    </source>
</evidence>
<keyword evidence="2" id="KW-1185">Reference proteome</keyword>
<name>A0ABM3UBM8_BALAC</name>
<dbReference type="InterPro" id="IPR041009">
    <property type="entry name" value="DUF5550"/>
</dbReference>
<dbReference type="GeneID" id="102998315"/>
<evidence type="ECO:0000313" key="3">
    <source>
        <dbReference type="RefSeq" id="XP_057411752.1"/>
    </source>
</evidence>
<feature type="compositionally biased region" description="Pro residues" evidence="1">
    <location>
        <begin position="105"/>
        <end position="115"/>
    </location>
</feature>
<reference evidence="3" key="1">
    <citation type="submission" date="2025-08" db="UniProtKB">
        <authorList>
            <consortium name="RefSeq"/>
        </authorList>
    </citation>
    <scope>IDENTIFICATION</scope>
</reference>